<proteinExistence type="predicted"/>
<dbReference type="AlphaFoldDB" id="A0A160V7P4"/>
<evidence type="ECO:0000313" key="1">
    <source>
        <dbReference type="EMBL" id="CUV01698.1"/>
    </source>
</evidence>
<gene>
    <name evidence="1" type="ORF">MGWOODY_Clf2579</name>
</gene>
<reference evidence="1" key="1">
    <citation type="submission" date="2015-10" db="EMBL/GenBank/DDBJ databases">
        <authorList>
            <person name="Gilbert D.G."/>
        </authorList>
    </citation>
    <scope>NUCLEOTIDE SEQUENCE</scope>
</reference>
<organism evidence="1">
    <name type="scientific">hydrothermal vent metagenome</name>
    <dbReference type="NCBI Taxonomy" id="652676"/>
    <lineage>
        <taxon>unclassified sequences</taxon>
        <taxon>metagenomes</taxon>
        <taxon>ecological metagenomes</taxon>
    </lineage>
</organism>
<sequence>MAEETTILGVDYSGALADKNTWATKGVLRGNVLTLIFCEPMPRAELTAKLASLPADAVAALDFPFSVPQVFAERWLPGAKTMPDLWRAAAAMDLPDFMHLRDEFVAQHGEPFRRGDGYFPECYSCLHKANPNMVPMTFRGMRMLNGLWQAGCRVPPLPDGGHPGPLLLESMPGAALRAFGLPFKGYKKGQRAVELRRKILDGLERRSGVKIPNLAWFDDRCIGNDDCLDSVVASVAACLWSLNHALFRLPQDGPGDPTTRGGTPHSDGNELAAARLEGWLYAPVFLNGDH</sequence>
<accession>A0A160V7P4</accession>
<protein>
    <recommendedName>
        <fullName evidence="2">DUF429 domain-containing protein</fullName>
    </recommendedName>
</protein>
<dbReference type="EMBL" id="FAXA01000116">
    <property type="protein sequence ID" value="CUV01698.1"/>
    <property type="molecule type" value="Genomic_DNA"/>
</dbReference>
<evidence type="ECO:0008006" key="2">
    <source>
        <dbReference type="Google" id="ProtNLM"/>
    </source>
</evidence>
<name>A0A160V7P4_9ZZZZ</name>